<evidence type="ECO:0000313" key="8">
    <source>
        <dbReference type="EMBL" id="MDO3396711.1"/>
    </source>
</evidence>
<name>A0ABT8TRX0_9ACTN</name>
<keyword evidence="9" id="KW-1185">Reference proteome</keyword>
<keyword evidence="2" id="KW-1003">Cell membrane</keyword>
<dbReference type="Proteomes" id="UP001168363">
    <property type="component" value="Unassembled WGS sequence"/>
</dbReference>
<feature type="region of interest" description="Disordered" evidence="6">
    <location>
        <begin position="289"/>
        <end position="332"/>
    </location>
</feature>
<evidence type="ECO:0000256" key="2">
    <source>
        <dbReference type="ARBA" id="ARBA00022475"/>
    </source>
</evidence>
<protein>
    <submittedName>
        <fullName evidence="8">YihY/virulence factor BrkB family protein</fullName>
    </submittedName>
</protein>
<keyword evidence="3 7" id="KW-0812">Transmembrane</keyword>
<dbReference type="RefSeq" id="WP_302708906.1">
    <property type="nucleotide sequence ID" value="NZ_JAULSC010000013.1"/>
</dbReference>
<feature type="transmembrane region" description="Helical" evidence="7">
    <location>
        <begin position="42"/>
        <end position="63"/>
    </location>
</feature>
<evidence type="ECO:0000256" key="6">
    <source>
        <dbReference type="SAM" id="MobiDB-lite"/>
    </source>
</evidence>
<feature type="transmembrane region" description="Helical" evidence="7">
    <location>
        <begin position="192"/>
        <end position="214"/>
    </location>
</feature>
<dbReference type="InterPro" id="IPR017039">
    <property type="entry name" value="Virul_fac_BrkB"/>
</dbReference>
<comment type="caution">
    <text evidence="8">The sequence shown here is derived from an EMBL/GenBank/DDBJ whole genome shotgun (WGS) entry which is preliminary data.</text>
</comment>
<evidence type="ECO:0000256" key="1">
    <source>
        <dbReference type="ARBA" id="ARBA00004651"/>
    </source>
</evidence>
<feature type="transmembrane region" description="Helical" evidence="7">
    <location>
        <begin position="226"/>
        <end position="246"/>
    </location>
</feature>
<keyword evidence="4 7" id="KW-1133">Transmembrane helix</keyword>
<dbReference type="Pfam" id="PF03631">
    <property type="entry name" value="Virul_fac_BrkB"/>
    <property type="match status" value="1"/>
</dbReference>
<comment type="subcellular location">
    <subcellularLocation>
        <location evidence="1">Cell membrane</location>
        <topology evidence="1">Multi-pass membrane protein</topology>
    </subcellularLocation>
</comment>
<reference evidence="8" key="1">
    <citation type="submission" date="2023-06" db="EMBL/GenBank/DDBJ databases">
        <title>Genome sequence of Nocardioides sp. SOB44.</title>
        <authorList>
            <person name="Zhang G."/>
        </authorList>
    </citation>
    <scope>NUCLEOTIDE SEQUENCE</scope>
    <source>
        <strain evidence="8">SOB44</strain>
    </source>
</reference>
<evidence type="ECO:0000256" key="3">
    <source>
        <dbReference type="ARBA" id="ARBA00022692"/>
    </source>
</evidence>
<evidence type="ECO:0000256" key="5">
    <source>
        <dbReference type="ARBA" id="ARBA00023136"/>
    </source>
</evidence>
<feature type="transmembrane region" description="Helical" evidence="7">
    <location>
        <begin position="152"/>
        <end position="172"/>
    </location>
</feature>
<evidence type="ECO:0000313" key="9">
    <source>
        <dbReference type="Proteomes" id="UP001168363"/>
    </source>
</evidence>
<sequence>MTSLKERASDVRERRPFVDHLVRMQAHYGAARASQHAGAITYFAFLSFFPILALSFFSVGVVSDVWPGANQTLVEAIQSLFPGIIGSDEGQLELKDFRTFSGLAGVAGFLGVLYAGLGWISALRLALFAVFEPPEQAIPNFVMGKLRDLMTLAVIGLTLLVAVALTGLVASFSTEILGWVGLDEELAWAVKLLTVALGLMANALLFFTMFRLLGRPQAPRTSLVKASLLGAVLFEALKQASGYLIASTQGQPAFQAFGIALVLVVWINYFSRVVLYAAAFAHTSPEARALRPDDEPAPVQGPALPSGPDADGVRATTQAPAHRGSPATAAAGGAAATLALMAVVRRLGGRGEG</sequence>
<evidence type="ECO:0000256" key="4">
    <source>
        <dbReference type="ARBA" id="ARBA00022989"/>
    </source>
</evidence>
<proteinExistence type="predicted"/>
<organism evidence="8 9">
    <name type="scientific">Nocardioides cremeus</name>
    <dbReference type="NCBI Taxonomy" id="3058044"/>
    <lineage>
        <taxon>Bacteria</taxon>
        <taxon>Bacillati</taxon>
        <taxon>Actinomycetota</taxon>
        <taxon>Actinomycetes</taxon>
        <taxon>Propionibacteriales</taxon>
        <taxon>Nocardioidaceae</taxon>
        <taxon>Nocardioides</taxon>
    </lineage>
</organism>
<feature type="transmembrane region" description="Helical" evidence="7">
    <location>
        <begin position="103"/>
        <end position="131"/>
    </location>
</feature>
<dbReference type="PANTHER" id="PTHR30213">
    <property type="entry name" value="INNER MEMBRANE PROTEIN YHJD"/>
    <property type="match status" value="1"/>
</dbReference>
<accession>A0ABT8TRX0</accession>
<dbReference type="EMBL" id="JAULSC010000013">
    <property type="protein sequence ID" value="MDO3396711.1"/>
    <property type="molecule type" value="Genomic_DNA"/>
</dbReference>
<dbReference type="PANTHER" id="PTHR30213:SF1">
    <property type="entry name" value="INNER MEMBRANE PROTEIN YHJD"/>
    <property type="match status" value="1"/>
</dbReference>
<evidence type="ECO:0000256" key="7">
    <source>
        <dbReference type="SAM" id="Phobius"/>
    </source>
</evidence>
<keyword evidence="5 7" id="KW-0472">Membrane</keyword>
<gene>
    <name evidence="8" type="ORF">QWJ41_13360</name>
</gene>
<feature type="transmembrane region" description="Helical" evidence="7">
    <location>
        <begin position="252"/>
        <end position="270"/>
    </location>
</feature>